<proteinExistence type="predicted"/>
<name>A0AAE0HTU9_9PEZI</name>
<comment type="caution">
    <text evidence="2">The sequence shown here is derived from an EMBL/GenBank/DDBJ whole genome shotgun (WGS) entry which is preliminary data.</text>
</comment>
<evidence type="ECO:0000256" key="1">
    <source>
        <dbReference type="SAM" id="MobiDB-lite"/>
    </source>
</evidence>
<dbReference type="AlphaFoldDB" id="A0AAE0HTU9"/>
<reference evidence="2" key="1">
    <citation type="journal article" date="2023" name="Mol. Phylogenet. Evol.">
        <title>Genome-scale phylogeny and comparative genomics of the fungal order Sordariales.</title>
        <authorList>
            <person name="Hensen N."/>
            <person name="Bonometti L."/>
            <person name="Westerberg I."/>
            <person name="Brannstrom I.O."/>
            <person name="Guillou S."/>
            <person name="Cros-Aarteil S."/>
            <person name="Calhoun S."/>
            <person name="Haridas S."/>
            <person name="Kuo A."/>
            <person name="Mondo S."/>
            <person name="Pangilinan J."/>
            <person name="Riley R."/>
            <person name="LaButti K."/>
            <person name="Andreopoulos B."/>
            <person name="Lipzen A."/>
            <person name="Chen C."/>
            <person name="Yan M."/>
            <person name="Daum C."/>
            <person name="Ng V."/>
            <person name="Clum A."/>
            <person name="Steindorff A."/>
            <person name="Ohm R.A."/>
            <person name="Martin F."/>
            <person name="Silar P."/>
            <person name="Natvig D.O."/>
            <person name="Lalanne C."/>
            <person name="Gautier V."/>
            <person name="Ament-Velasquez S.L."/>
            <person name="Kruys A."/>
            <person name="Hutchinson M.I."/>
            <person name="Powell A.J."/>
            <person name="Barry K."/>
            <person name="Miller A.N."/>
            <person name="Grigoriev I.V."/>
            <person name="Debuchy R."/>
            <person name="Gladieux P."/>
            <person name="Hiltunen Thoren M."/>
            <person name="Johannesson H."/>
        </authorList>
    </citation>
    <scope>NUCLEOTIDE SEQUENCE</scope>
    <source>
        <strain evidence="2">CBS 118394</strain>
    </source>
</reference>
<dbReference type="EMBL" id="JAUEDM010000008">
    <property type="protein sequence ID" value="KAK3312775.1"/>
    <property type="molecule type" value="Genomic_DNA"/>
</dbReference>
<feature type="region of interest" description="Disordered" evidence="1">
    <location>
        <begin position="351"/>
        <end position="371"/>
    </location>
</feature>
<evidence type="ECO:0000313" key="3">
    <source>
        <dbReference type="Proteomes" id="UP001283341"/>
    </source>
</evidence>
<evidence type="ECO:0000313" key="2">
    <source>
        <dbReference type="EMBL" id="KAK3312775.1"/>
    </source>
</evidence>
<keyword evidence="3" id="KW-1185">Reference proteome</keyword>
<accession>A0AAE0HTU9</accession>
<reference evidence="2" key="2">
    <citation type="submission" date="2023-06" db="EMBL/GenBank/DDBJ databases">
        <authorList>
            <consortium name="Lawrence Berkeley National Laboratory"/>
            <person name="Haridas S."/>
            <person name="Hensen N."/>
            <person name="Bonometti L."/>
            <person name="Westerberg I."/>
            <person name="Brannstrom I.O."/>
            <person name="Guillou S."/>
            <person name="Cros-Aarteil S."/>
            <person name="Calhoun S."/>
            <person name="Kuo A."/>
            <person name="Mondo S."/>
            <person name="Pangilinan J."/>
            <person name="Riley R."/>
            <person name="Labutti K."/>
            <person name="Andreopoulos B."/>
            <person name="Lipzen A."/>
            <person name="Chen C."/>
            <person name="Yanf M."/>
            <person name="Daum C."/>
            <person name="Ng V."/>
            <person name="Clum A."/>
            <person name="Steindorff A."/>
            <person name="Ohm R."/>
            <person name="Martin F."/>
            <person name="Silar P."/>
            <person name="Natvig D."/>
            <person name="Lalanne C."/>
            <person name="Gautier V."/>
            <person name="Ament-Velasquez S.L."/>
            <person name="Kruys A."/>
            <person name="Hutchinson M.I."/>
            <person name="Powell A.J."/>
            <person name="Barry K."/>
            <person name="Miller A.N."/>
            <person name="Grigoriev I.V."/>
            <person name="Debuchy R."/>
            <person name="Gladieux P."/>
            <person name="Thoren M.H."/>
            <person name="Johannesson H."/>
        </authorList>
    </citation>
    <scope>NUCLEOTIDE SEQUENCE</scope>
    <source>
        <strain evidence="2">CBS 118394</strain>
    </source>
</reference>
<protein>
    <submittedName>
        <fullName evidence="2">Uncharacterized protein</fullName>
    </submittedName>
</protein>
<gene>
    <name evidence="2" type="ORF">B0H66DRAFT_595293</name>
</gene>
<dbReference type="Proteomes" id="UP001283341">
    <property type="component" value="Unassembled WGS sequence"/>
</dbReference>
<sequence>MARHTNNKKNKSVLSITNRFAALAVLEPETPTHTPSSEHEATSTMVAGQDDDVMGDEQNYFAFFSRFPQEIQDIVWEYATSQLAIHFLDFYAMSAHKHDRTFNQTQVPFFDFKDTEQPIQIRQDCESTSDFLPLTLAMHNLILDQRHLYDSSNTRELPLRRLALTVPQLNPELKASSGYFANDLRLASVNSKVREKMQFDRELRFTPDRKENHTANIRLPVHGGVMADDQSGQEIVIDRDTDILCLLQPPKVPQAWCTLGVFHRTWPKDPSTGTWREPDKDILGKFNNLQRLALPWDRETTPRECIGCKQLYAHYRDMKAAYYRHANEAWENHKRGIKEECAMYNSFDDRMRRAGLDPDSDRESDSEKAEE</sequence>
<organism evidence="2 3">
    <name type="scientific">Apodospora peruviana</name>
    <dbReference type="NCBI Taxonomy" id="516989"/>
    <lineage>
        <taxon>Eukaryota</taxon>
        <taxon>Fungi</taxon>
        <taxon>Dikarya</taxon>
        <taxon>Ascomycota</taxon>
        <taxon>Pezizomycotina</taxon>
        <taxon>Sordariomycetes</taxon>
        <taxon>Sordariomycetidae</taxon>
        <taxon>Sordariales</taxon>
        <taxon>Lasiosphaeriaceae</taxon>
        <taxon>Apodospora</taxon>
    </lineage>
</organism>